<evidence type="ECO:0000256" key="2">
    <source>
        <dbReference type="ARBA" id="ARBA00001966"/>
    </source>
</evidence>
<proteinExistence type="inferred from homology"/>
<dbReference type="RefSeq" id="WP_016558815.1">
    <property type="nucleotide sequence ID" value="NZ_AEYE02000039.1"/>
</dbReference>
<keyword evidence="8" id="KW-0408">Iron</keyword>
<keyword evidence="11" id="KW-1185">Reference proteome</keyword>
<dbReference type="SFLD" id="SFLDS00029">
    <property type="entry name" value="Radical_SAM"/>
    <property type="match status" value="1"/>
</dbReference>
<evidence type="ECO:0000256" key="8">
    <source>
        <dbReference type="ARBA" id="ARBA00023004"/>
    </source>
</evidence>
<evidence type="ECO:0000256" key="6">
    <source>
        <dbReference type="ARBA" id="ARBA00022723"/>
    </source>
</evidence>
<dbReference type="Gene3D" id="3.20.20.70">
    <property type="entry name" value="Aldolase class I"/>
    <property type="match status" value="1"/>
</dbReference>
<dbReference type="EMBL" id="AEYE02000039">
    <property type="protein sequence ID" value="EPE93628.1"/>
    <property type="molecule type" value="Genomic_DNA"/>
</dbReference>
<comment type="cofactor">
    <cofactor evidence="1">
        <name>pyridoxal 5'-phosphate</name>
        <dbReference type="ChEBI" id="CHEBI:597326"/>
    </cofactor>
</comment>
<keyword evidence="10" id="KW-0614">Plasmid</keyword>
<evidence type="ECO:0000313" key="11">
    <source>
        <dbReference type="Proteomes" id="UP000014411"/>
    </source>
</evidence>
<comment type="similarity">
    <text evidence="3">Belongs to the radical SAM superfamily. KamA family.</text>
</comment>
<comment type="cofactor">
    <cofactor evidence="2">
        <name>[4Fe-4S] cluster</name>
        <dbReference type="ChEBI" id="CHEBI:49883"/>
    </cofactor>
</comment>
<dbReference type="CDD" id="cd01335">
    <property type="entry name" value="Radical_SAM"/>
    <property type="match status" value="1"/>
</dbReference>
<reference evidence="10 11" key="1">
    <citation type="journal article" date="2012" name="J. Bacteriol.">
        <title>Genome sequence of Rhizobium grahamii CCGE502, a broad-host-range symbiont with low nodulation competitiveness in Phaseolus vulgaris.</title>
        <authorList>
            <person name="Althabegoiti M.J."/>
            <person name="Lozano L."/>
            <person name="Torres-Tejerizo G."/>
            <person name="Ormeno-Orrillo E."/>
            <person name="Rogel M.A."/>
            <person name="Gonzalez V."/>
            <person name="Martinez-Romero E."/>
        </authorList>
    </citation>
    <scope>NUCLEOTIDE SEQUENCE [LARGE SCALE GENOMIC DNA]</scope>
    <source>
        <strain evidence="10 11">CCGE 502</strain>
        <plasmid evidence="10">pRg502a</plasmid>
    </source>
</reference>
<gene>
    <name evidence="10" type="ORF">RGCCGE502_34786</name>
</gene>
<sequence length="381" mass="43485">MKTSRITQNKMTKILRVGPLSSSDRRLPSKAINFIEGARAVTQDELHANNITHYRVTRFYRKQIINSGYYDQLKFIVEPSYKEFESDGNLDTSGEHDNTVVPGFQHKYAQTGLLLATDRCASYCRYCFRKRIVGKDSDEIAADLGKIGRYIRNHPEMTNVLVSGGDPFVLSTRRLHEILDHLLPIPNLNSIRFGTKAFAYAPKRFEDPTLMTLFKRIQDAGKAALIVTHFDHIGEISIDAERNISSLRARGVQFFNQSVLLAKVNDDPEILAMTFAKCHQMGVRPYYLFQARPVKGASHFQVPLRRGLEIARGTNQLLSGIQKTFKYIMSHYTGKIEILDLGTDGRVYMRYHQNRAQESVGKIFSRPYLEGACWLDDLPEE</sequence>
<keyword evidence="9" id="KW-0411">Iron-sulfur</keyword>
<dbReference type="AlphaFoldDB" id="S3I1H5"/>
<dbReference type="InterPro" id="IPR003739">
    <property type="entry name" value="Lys_aminomutase/Glu_NH3_mut"/>
</dbReference>
<dbReference type="InterPro" id="IPR058240">
    <property type="entry name" value="rSAM_sf"/>
</dbReference>
<dbReference type="SUPFAM" id="SSF102114">
    <property type="entry name" value="Radical SAM enzymes"/>
    <property type="match status" value="1"/>
</dbReference>
<keyword evidence="5" id="KW-0949">S-adenosyl-L-methionine</keyword>
<dbReference type="SFLD" id="SFLDG01070">
    <property type="entry name" value="PLP-dependent"/>
    <property type="match status" value="1"/>
</dbReference>
<dbReference type="PANTHER" id="PTHR30538">
    <property type="entry name" value="LYSINE 2,3-AMINOMUTASE-RELATED"/>
    <property type="match status" value="1"/>
</dbReference>
<accession>S3I1H5</accession>
<evidence type="ECO:0000256" key="4">
    <source>
        <dbReference type="ARBA" id="ARBA00022485"/>
    </source>
</evidence>
<name>S3I1H5_9HYPH</name>
<evidence type="ECO:0000256" key="9">
    <source>
        <dbReference type="ARBA" id="ARBA00023014"/>
    </source>
</evidence>
<evidence type="ECO:0000256" key="3">
    <source>
        <dbReference type="ARBA" id="ARBA00008703"/>
    </source>
</evidence>
<dbReference type="Proteomes" id="UP000014411">
    <property type="component" value="Unassembled WGS sequence"/>
</dbReference>
<geneLocation type="plasmid" evidence="10">
    <name>pRg502a</name>
</geneLocation>
<dbReference type="GO" id="GO:0051539">
    <property type="term" value="F:4 iron, 4 sulfur cluster binding"/>
    <property type="evidence" value="ECO:0007669"/>
    <property type="project" value="UniProtKB-KW"/>
</dbReference>
<keyword evidence="6" id="KW-0479">Metal-binding</keyword>
<evidence type="ECO:0000313" key="10">
    <source>
        <dbReference type="EMBL" id="EPE93628.1"/>
    </source>
</evidence>
<evidence type="ECO:0000256" key="7">
    <source>
        <dbReference type="ARBA" id="ARBA00022898"/>
    </source>
</evidence>
<organism evidence="10 11">
    <name type="scientific">Rhizobium grahamii CCGE 502</name>
    <dbReference type="NCBI Taxonomy" id="990285"/>
    <lineage>
        <taxon>Bacteria</taxon>
        <taxon>Pseudomonadati</taxon>
        <taxon>Pseudomonadota</taxon>
        <taxon>Alphaproteobacteria</taxon>
        <taxon>Hyphomicrobiales</taxon>
        <taxon>Rhizobiaceae</taxon>
        <taxon>Rhizobium/Agrobacterium group</taxon>
        <taxon>Rhizobium</taxon>
    </lineage>
</organism>
<evidence type="ECO:0000256" key="5">
    <source>
        <dbReference type="ARBA" id="ARBA00022691"/>
    </source>
</evidence>
<dbReference type="InterPro" id="IPR013785">
    <property type="entry name" value="Aldolase_TIM"/>
</dbReference>
<comment type="caution">
    <text evidence="10">The sequence shown here is derived from an EMBL/GenBank/DDBJ whole genome shotgun (WGS) entry which is preliminary data.</text>
</comment>
<dbReference type="InterPro" id="IPR007197">
    <property type="entry name" value="rSAM"/>
</dbReference>
<dbReference type="GO" id="GO:0003824">
    <property type="term" value="F:catalytic activity"/>
    <property type="evidence" value="ECO:0007669"/>
    <property type="project" value="InterPro"/>
</dbReference>
<keyword evidence="7" id="KW-0663">Pyridoxal phosphate</keyword>
<keyword evidence="4" id="KW-0004">4Fe-4S</keyword>
<dbReference type="PANTHER" id="PTHR30538:SF0">
    <property type="entry name" value="L-LYSINE 2,3-AMINOMUTASE AQ_1632-RELATED"/>
    <property type="match status" value="1"/>
</dbReference>
<dbReference type="GO" id="GO:0046872">
    <property type="term" value="F:metal ion binding"/>
    <property type="evidence" value="ECO:0007669"/>
    <property type="project" value="UniProtKB-KW"/>
</dbReference>
<dbReference type="HOGENOM" id="CLU_032161_3_1_5"/>
<protein>
    <recommendedName>
        <fullName evidence="12">Lysine 2,3-aminomutase</fullName>
    </recommendedName>
</protein>
<evidence type="ECO:0000256" key="1">
    <source>
        <dbReference type="ARBA" id="ARBA00001933"/>
    </source>
</evidence>
<evidence type="ECO:0008006" key="12">
    <source>
        <dbReference type="Google" id="ProtNLM"/>
    </source>
</evidence>